<evidence type="ECO:0000256" key="4">
    <source>
        <dbReference type="ARBA" id="ARBA00023163"/>
    </source>
</evidence>
<dbReference type="EMBL" id="ML732174">
    <property type="protein sequence ID" value="KAB8076939.1"/>
    <property type="molecule type" value="Genomic_DNA"/>
</dbReference>
<keyword evidence="9" id="KW-1185">Reference proteome</keyword>
<dbReference type="Pfam" id="PF00172">
    <property type="entry name" value="Zn_clus"/>
    <property type="match status" value="1"/>
</dbReference>
<feature type="compositionally biased region" description="Polar residues" evidence="6">
    <location>
        <begin position="231"/>
        <end position="243"/>
    </location>
</feature>
<dbReference type="SMART" id="SM00066">
    <property type="entry name" value="GAL4"/>
    <property type="match status" value="1"/>
</dbReference>
<feature type="compositionally biased region" description="Polar residues" evidence="6">
    <location>
        <begin position="153"/>
        <end position="163"/>
    </location>
</feature>
<evidence type="ECO:0000256" key="6">
    <source>
        <dbReference type="SAM" id="MobiDB-lite"/>
    </source>
</evidence>
<dbReference type="InterPro" id="IPR001138">
    <property type="entry name" value="Zn2Cys6_DnaBD"/>
</dbReference>
<dbReference type="Proteomes" id="UP000326565">
    <property type="component" value="Unassembled WGS sequence"/>
</dbReference>
<keyword evidence="4" id="KW-0804">Transcription</keyword>
<evidence type="ECO:0000259" key="7">
    <source>
        <dbReference type="PROSITE" id="PS50048"/>
    </source>
</evidence>
<accession>A0A5N5X8A1</accession>
<dbReference type="InterPro" id="IPR036864">
    <property type="entry name" value="Zn2-C6_fun-type_DNA-bd_sf"/>
</dbReference>
<dbReference type="Gene3D" id="4.10.240.10">
    <property type="entry name" value="Zn(2)-C6 fungal-type DNA-binding domain"/>
    <property type="match status" value="1"/>
</dbReference>
<feature type="domain" description="Zn(2)-C6 fungal-type" evidence="7">
    <location>
        <begin position="19"/>
        <end position="49"/>
    </location>
</feature>
<keyword evidence="5" id="KW-0539">Nucleus</keyword>
<evidence type="ECO:0000256" key="2">
    <source>
        <dbReference type="ARBA" id="ARBA00023015"/>
    </source>
</evidence>
<organism evidence="8 9">
    <name type="scientific">Aspergillus leporis</name>
    <dbReference type="NCBI Taxonomy" id="41062"/>
    <lineage>
        <taxon>Eukaryota</taxon>
        <taxon>Fungi</taxon>
        <taxon>Dikarya</taxon>
        <taxon>Ascomycota</taxon>
        <taxon>Pezizomycotina</taxon>
        <taxon>Eurotiomycetes</taxon>
        <taxon>Eurotiomycetidae</taxon>
        <taxon>Eurotiales</taxon>
        <taxon>Aspergillaceae</taxon>
        <taxon>Aspergillus</taxon>
        <taxon>Aspergillus subgen. Circumdati</taxon>
    </lineage>
</organism>
<dbReference type="GO" id="GO:0000981">
    <property type="term" value="F:DNA-binding transcription factor activity, RNA polymerase II-specific"/>
    <property type="evidence" value="ECO:0007669"/>
    <property type="project" value="InterPro"/>
</dbReference>
<gene>
    <name evidence="8" type="ORF">BDV29DRAFT_169121</name>
</gene>
<evidence type="ECO:0000256" key="3">
    <source>
        <dbReference type="ARBA" id="ARBA00023125"/>
    </source>
</evidence>
<feature type="region of interest" description="Disordered" evidence="6">
    <location>
        <begin position="229"/>
        <end position="326"/>
    </location>
</feature>
<evidence type="ECO:0000313" key="8">
    <source>
        <dbReference type="EMBL" id="KAB8076939.1"/>
    </source>
</evidence>
<dbReference type="Pfam" id="PF11951">
    <property type="entry name" value="Fungal_trans_2"/>
    <property type="match status" value="1"/>
</dbReference>
<dbReference type="PROSITE" id="PS00463">
    <property type="entry name" value="ZN2_CY6_FUNGAL_1"/>
    <property type="match status" value="1"/>
</dbReference>
<dbReference type="GO" id="GO:0045944">
    <property type="term" value="P:positive regulation of transcription by RNA polymerase II"/>
    <property type="evidence" value="ECO:0007669"/>
    <property type="project" value="TreeGrafter"/>
</dbReference>
<proteinExistence type="predicted"/>
<dbReference type="OrthoDB" id="5229455at2759"/>
<evidence type="ECO:0000256" key="5">
    <source>
        <dbReference type="ARBA" id="ARBA00023242"/>
    </source>
</evidence>
<keyword evidence="3" id="KW-0238">DNA-binding</keyword>
<name>A0A5N5X8A1_9EURO</name>
<evidence type="ECO:0000313" key="9">
    <source>
        <dbReference type="Proteomes" id="UP000326565"/>
    </source>
</evidence>
<dbReference type="SUPFAM" id="SSF57701">
    <property type="entry name" value="Zn2/Cys6 DNA-binding domain"/>
    <property type="match status" value="1"/>
</dbReference>
<feature type="compositionally biased region" description="Polar residues" evidence="6">
    <location>
        <begin position="271"/>
        <end position="280"/>
    </location>
</feature>
<feature type="region of interest" description="Disordered" evidence="6">
    <location>
        <begin position="146"/>
        <end position="180"/>
    </location>
</feature>
<keyword evidence="2" id="KW-0805">Transcription regulation</keyword>
<evidence type="ECO:0000256" key="1">
    <source>
        <dbReference type="ARBA" id="ARBA00004123"/>
    </source>
</evidence>
<dbReference type="AlphaFoldDB" id="A0A5N5X8A1"/>
<protein>
    <submittedName>
        <fullName evidence="8">C6 zinc finger domain protein</fullName>
    </submittedName>
</protein>
<dbReference type="GO" id="GO:0005634">
    <property type="term" value="C:nucleus"/>
    <property type="evidence" value="ECO:0007669"/>
    <property type="project" value="UniProtKB-SubCell"/>
</dbReference>
<dbReference type="PROSITE" id="PS50048">
    <property type="entry name" value="ZN2_CY6_FUNGAL_2"/>
    <property type="match status" value="1"/>
</dbReference>
<dbReference type="PANTHER" id="PTHR37534">
    <property type="entry name" value="TRANSCRIPTIONAL ACTIVATOR PROTEIN UGA3"/>
    <property type="match status" value="1"/>
</dbReference>
<sequence length="843" mass="93261">MPRPRRPGAPEPKRRSRKGCWPCKARKVKCGEEKPSCLNCRRQNEPCDYSIRLNWGGRTRRRSSVDSPGSQSSGQSGRLILAFSPSEIMQPEPTVSTLPFKSPGSLEGSVTRDQITESMFWEAGYAGEMAIGTSYPRGLYDIQESSAVPDHSFNPSTRTTGKSSVDMRPSSPGNDVATAWSGLSPRMTTLISRESISSYPSSISHSLDEFSYPSPADTGSSIGSLAPFNFSPATTSQPSSFIRHSSDIPDQPLAHSPPGQGDAPDHGDPHSQYTSPTNAVTAYAPYESQSPPDLQGALSPHSTDSQHLASHGMTQDAEPMPTGVASNTEDFFNKIMNSPVLSEIRPQVHSHEPATTDYFRFAVMGHASDGSSGFSSAEQKWHAYLTSVTDNYGLDCGRPDSDLNRNDDHSAIDINYALDLINTQHESSVVSKDCPHDSPSDLQQSRLDSTRYAYYASPVPINIPRYLSPLPPSLVQTPINLMYFHHFINHTARMLVPHDCGNNPFVSVLPSMAIGDSNLLNLMLAYSASHRARYLEHPEPATRIAHWVSNVFPTLRVALEDPHEKVTDNHLAAAIMLLSLKIISPSTFEVPIPWQSHLKLARELFLARKEQMAYPGNHIGAFLGRWLGYLDIMGTLSCRHTEPPLPDYYSLISTCCSVEGLDEFCVDCFTGFTPRTGLFLTKLGKLVHQCDNERFDEMGIWVSNWRPSANVILEAQDLITDQEVLRNRAHASSRHFRESESTDIIVSDKAFYYAGLLHLHRRVLGTSPFSIPVKDALSGLRHALAQIRFGASAEVGTLFPMFTAGCEALDSEQRMEIQERFEILEKTGMKQVSRSITIELYQL</sequence>
<comment type="subcellular location">
    <subcellularLocation>
        <location evidence="1">Nucleus</location>
    </subcellularLocation>
</comment>
<reference evidence="8 9" key="1">
    <citation type="submission" date="2019-04" db="EMBL/GenBank/DDBJ databases">
        <title>Friends and foes A comparative genomics study of 23 Aspergillus species from section Flavi.</title>
        <authorList>
            <consortium name="DOE Joint Genome Institute"/>
            <person name="Kjaerbolling I."/>
            <person name="Vesth T."/>
            <person name="Frisvad J.C."/>
            <person name="Nybo J.L."/>
            <person name="Theobald S."/>
            <person name="Kildgaard S."/>
            <person name="Isbrandt T."/>
            <person name="Kuo A."/>
            <person name="Sato A."/>
            <person name="Lyhne E.K."/>
            <person name="Kogle M.E."/>
            <person name="Wiebenga A."/>
            <person name="Kun R.S."/>
            <person name="Lubbers R.J."/>
            <person name="Makela M.R."/>
            <person name="Barry K."/>
            <person name="Chovatia M."/>
            <person name="Clum A."/>
            <person name="Daum C."/>
            <person name="Haridas S."/>
            <person name="He G."/>
            <person name="LaButti K."/>
            <person name="Lipzen A."/>
            <person name="Mondo S."/>
            <person name="Riley R."/>
            <person name="Salamov A."/>
            <person name="Simmons B.A."/>
            <person name="Magnuson J.K."/>
            <person name="Henrissat B."/>
            <person name="Mortensen U.H."/>
            <person name="Larsen T.O."/>
            <person name="Devries R.P."/>
            <person name="Grigoriev I.V."/>
            <person name="Machida M."/>
            <person name="Baker S.E."/>
            <person name="Andersen M.R."/>
        </authorList>
    </citation>
    <scope>NUCLEOTIDE SEQUENCE [LARGE SCALE GENOMIC DNA]</scope>
    <source>
        <strain evidence="8 9">CBS 151.66</strain>
    </source>
</reference>
<dbReference type="GO" id="GO:0000976">
    <property type="term" value="F:transcription cis-regulatory region binding"/>
    <property type="evidence" value="ECO:0007669"/>
    <property type="project" value="TreeGrafter"/>
</dbReference>
<dbReference type="InterPro" id="IPR021858">
    <property type="entry name" value="Fun_TF"/>
</dbReference>
<dbReference type="PANTHER" id="PTHR37534:SF43">
    <property type="entry name" value="FINGER DOMAIN PROTEIN, PUTATIVE (AFU_ORTHOLOGUE AFUA_1G01850)-RELATED"/>
    <property type="match status" value="1"/>
</dbReference>
<dbReference type="GO" id="GO:0008270">
    <property type="term" value="F:zinc ion binding"/>
    <property type="evidence" value="ECO:0007669"/>
    <property type="project" value="InterPro"/>
</dbReference>
<dbReference type="CDD" id="cd00067">
    <property type="entry name" value="GAL4"/>
    <property type="match status" value="1"/>
</dbReference>